<sequence length="613" mass="67331">MPTDAQRQLYASYLATGRGGTELFNSFEGGDDIENAVVLAADIVDFLGSVGREGIRADEFEKIEALATSTSAELFTLSDFLQFLAAATSTLSHRESEVQPRYERHSSTGKRRSLFLKEPPTYSWNEDTMSQSLRRMQYAVRGEVVMLAEELKAEGREIIFTNVGNPHAVGQKCITYYRQVLALCDLPDECGVDHPDVERLFPKDVIARARLYKDAIGTGGTGSYSHSQGVKEFREHVAKFIEARDGHESFAGDIFLTNGASTGIQNILVALMSSDRDAVMIPIPQYPIYSALIALLGGRQVGYMLDEQSSWAVTEEELNSRLDEAKATGLKVKALAIINPGNPTGQVLDRRTLETICKFCAANGIVLLADEVYQRNIYAPGKEFLSAKKIACETKDCEDLQLVSFHSTSKGLIGECGRRGGYMEMHGIDPYVQAQVYKLASSGLCSGMAGQIMTSLSKFPMKSLSAALTPLIPWVPLVVNPPKPGEESYELFTDEESTIFNSLVRRSKLLVDGLNKIEGVTCEPSEGAMYAFPKIELPKGAVAAAEENNQTPDTMYALSLLDETGICVVPASGFGQADGRIGFRTTFLPPEDKLVKAVDEFKRHHELFCQKWN</sequence>
<dbReference type="InterPro" id="IPR015422">
    <property type="entry name" value="PyrdxlP-dep_Trfase_small"/>
</dbReference>
<comment type="caution">
    <text evidence="8">The sequence shown here is derived from an EMBL/GenBank/DDBJ whole genome shotgun (WGS) entry which is preliminary data.</text>
</comment>
<dbReference type="InterPro" id="IPR015424">
    <property type="entry name" value="PyrdxlP-dep_Trfase"/>
</dbReference>
<dbReference type="GO" id="GO:0030170">
    <property type="term" value="F:pyridoxal phosphate binding"/>
    <property type="evidence" value="ECO:0007669"/>
    <property type="project" value="InterPro"/>
</dbReference>
<comment type="subunit">
    <text evidence="2">Homodimer.</text>
</comment>
<comment type="cofactor">
    <cofactor evidence="1">
        <name>pyridoxal 5'-phosphate</name>
        <dbReference type="ChEBI" id="CHEBI:597326"/>
    </cofactor>
</comment>
<accession>K0RMW4</accession>
<evidence type="ECO:0000256" key="5">
    <source>
        <dbReference type="ARBA" id="ARBA00022898"/>
    </source>
</evidence>
<dbReference type="FunFam" id="3.40.640.10:FF:000104">
    <property type="entry name" value="Alanine aminotransferase, putative"/>
    <property type="match status" value="1"/>
</dbReference>
<dbReference type="eggNOG" id="KOG0258">
    <property type="taxonomic scope" value="Eukaryota"/>
</dbReference>
<dbReference type="Gene3D" id="3.40.640.10">
    <property type="entry name" value="Type I PLP-dependent aspartate aminotransferase-like (Major domain)"/>
    <property type="match status" value="1"/>
</dbReference>
<dbReference type="FunFam" id="3.90.1150.10:FF:000151">
    <property type="entry name" value="Alanine aminotransferase 2"/>
    <property type="match status" value="1"/>
</dbReference>
<dbReference type="Gene3D" id="3.90.1150.10">
    <property type="entry name" value="Aspartate Aminotransferase, domain 1"/>
    <property type="match status" value="1"/>
</dbReference>
<proteinExistence type="inferred from homology"/>
<dbReference type="EMBL" id="AGNL01046299">
    <property type="protein sequence ID" value="EJK48082.1"/>
    <property type="molecule type" value="Genomic_DNA"/>
</dbReference>
<protein>
    <recommendedName>
        <fullName evidence="7">Aminotransferase class I/classII large domain-containing protein</fullName>
    </recommendedName>
</protein>
<dbReference type="SUPFAM" id="SSF53383">
    <property type="entry name" value="PLP-dependent transferases"/>
    <property type="match status" value="1"/>
</dbReference>
<dbReference type="OrthoDB" id="1732682at2759"/>
<keyword evidence="5" id="KW-0663">Pyridoxal phosphate</keyword>
<evidence type="ECO:0000313" key="8">
    <source>
        <dbReference type="EMBL" id="EJK48082.1"/>
    </source>
</evidence>
<evidence type="ECO:0000256" key="2">
    <source>
        <dbReference type="ARBA" id="ARBA00011738"/>
    </source>
</evidence>
<evidence type="ECO:0000313" key="9">
    <source>
        <dbReference type="Proteomes" id="UP000266841"/>
    </source>
</evidence>
<reference evidence="8 9" key="1">
    <citation type="journal article" date="2012" name="Genome Biol.">
        <title>Genome and low-iron response of an oceanic diatom adapted to chronic iron limitation.</title>
        <authorList>
            <person name="Lommer M."/>
            <person name="Specht M."/>
            <person name="Roy A.S."/>
            <person name="Kraemer L."/>
            <person name="Andreson R."/>
            <person name="Gutowska M.A."/>
            <person name="Wolf J."/>
            <person name="Bergner S.V."/>
            <person name="Schilhabel M.B."/>
            <person name="Klostermeier U.C."/>
            <person name="Beiko R.G."/>
            <person name="Rosenstiel P."/>
            <person name="Hippler M."/>
            <person name="Laroche J."/>
        </authorList>
    </citation>
    <scope>NUCLEOTIDE SEQUENCE [LARGE SCALE GENOMIC DNA]</scope>
    <source>
        <strain evidence="8 9">CCMP1005</strain>
    </source>
</reference>
<dbReference type="PANTHER" id="PTHR11751">
    <property type="entry name" value="ALANINE AMINOTRANSFERASE"/>
    <property type="match status" value="1"/>
</dbReference>
<dbReference type="InterPro" id="IPR045088">
    <property type="entry name" value="ALAT1/2-like"/>
</dbReference>
<keyword evidence="3" id="KW-0032">Aminotransferase</keyword>
<organism evidence="8 9">
    <name type="scientific">Thalassiosira oceanica</name>
    <name type="common">Marine diatom</name>
    <dbReference type="NCBI Taxonomy" id="159749"/>
    <lineage>
        <taxon>Eukaryota</taxon>
        <taxon>Sar</taxon>
        <taxon>Stramenopiles</taxon>
        <taxon>Ochrophyta</taxon>
        <taxon>Bacillariophyta</taxon>
        <taxon>Coscinodiscophyceae</taxon>
        <taxon>Thalassiosirophycidae</taxon>
        <taxon>Thalassiosirales</taxon>
        <taxon>Thalassiosiraceae</taxon>
        <taxon>Thalassiosira</taxon>
    </lineage>
</organism>
<dbReference type="Proteomes" id="UP000266841">
    <property type="component" value="Unassembled WGS sequence"/>
</dbReference>
<feature type="domain" description="Aminotransferase class I/classII large" evidence="7">
    <location>
        <begin position="215"/>
        <end position="451"/>
    </location>
</feature>
<dbReference type="InterPro" id="IPR004839">
    <property type="entry name" value="Aminotransferase_I/II_large"/>
</dbReference>
<dbReference type="UniPathway" id="UPA00528">
    <property type="reaction ID" value="UER00586"/>
</dbReference>
<dbReference type="CDD" id="cd00609">
    <property type="entry name" value="AAT_like"/>
    <property type="match status" value="1"/>
</dbReference>
<dbReference type="AlphaFoldDB" id="K0RMW4"/>
<dbReference type="FunFam" id="1.10.287.1970:FF:000001">
    <property type="entry name" value="Alanine aminotransferase 2"/>
    <property type="match status" value="1"/>
</dbReference>
<evidence type="ECO:0000259" key="7">
    <source>
        <dbReference type="Pfam" id="PF00155"/>
    </source>
</evidence>
<dbReference type="GO" id="GO:0004021">
    <property type="term" value="F:L-alanine:2-oxoglutarate aminotransferase activity"/>
    <property type="evidence" value="ECO:0007669"/>
    <property type="project" value="TreeGrafter"/>
</dbReference>
<evidence type="ECO:0000256" key="6">
    <source>
        <dbReference type="ARBA" id="ARBA00025785"/>
    </source>
</evidence>
<dbReference type="GO" id="GO:0042853">
    <property type="term" value="P:L-alanine catabolic process"/>
    <property type="evidence" value="ECO:0007669"/>
    <property type="project" value="UniProtKB-UniPathway"/>
</dbReference>
<dbReference type="InterPro" id="IPR015421">
    <property type="entry name" value="PyrdxlP-dep_Trfase_major"/>
</dbReference>
<evidence type="ECO:0000256" key="3">
    <source>
        <dbReference type="ARBA" id="ARBA00022576"/>
    </source>
</evidence>
<dbReference type="Gene3D" id="1.10.287.1970">
    <property type="match status" value="1"/>
</dbReference>
<evidence type="ECO:0000256" key="1">
    <source>
        <dbReference type="ARBA" id="ARBA00001933"/>
    </source>
</evidence>
<dbReference type="PANTHER" id="PTHR11751:SF29">
    <property type="entry name" value="ALANINE TRANSAMINASE"/>
    <property type="match status" value="1"/>
</dbReference>
<comment type="similarity">
    <text evidence="6">Belongs to the class-I pyridoxal-phosphate-dependent aminotransferase family. Alanine aminotransferase subfamily.</text>
</comment>
<dbReference type="Pfam" id="PF00155">
    <property type="entry name" value="Aminotran_1_2"/>
    <property type="match status" value="1"/>
</dbReference>
<name>K0RMW4_THAOC</name>
<evidence type="ECO:0000256" key="4">
    <source>
        <dbReference type="ARBA" id="ARBA00022679"/>
    </source>
</evidence>
<keyword evidence="9" id="KW-1185">Reference proteome</keyword>
<gene>
    <name evidence="8" type="ORF">THAOC_33157</name>
</gene>
<keyword evidence="4" id="KW-0808">Transferase</keyword>